<evidence type="ECO:0000256" key="1">
    <source>
        <dbReference type="SAM" id="MobiDB-lite"/>
    </source>
</evidence>
<feature type="compositionally biased region" description="Basic and acidic residues" evidence="1">
    <location>
        <begin position="89"/>
        <end position="99"/>
    </location>
</feature>
<protein>
    <submittedName>
        <fullName evidence="2">Uncharacterized protein</fullName>
    </submittedName>
</protein>
<dbReference type="AlphaFoldDB" id="A0A4S8LMG7"/>
<gene>
    <name evidence="2" type="ORF">K435DRAFT_864468</name>
</gene>
<feature type="compositionally biased region" description="Polar residues" evidence="1">
    <location>
        <begin position="69"/>
        <end position="79"/>
    </location>
</feature>
<proteinExistence type="predicted"/>
<dbReference type="EMBL" id="ML179341">
    <property type="protein sequence ID" value="THU90240.1"/>
    <property type="molecule type" value="Genomic_DNA"/>
</dbReference>
<dbReference type="OrthoDB" id="10622793at2759"/>
<dbReference type="Proteomes" id="UP000297245">
    <property type="component" value="Unassembled WGS sequence"/>
</dbReference>
<feature type="region of interest" description="Disordered" evidence="1">
    <location>
        <begin position="64"/>
        <end position="105"/>
    </location>
</feature>
<organism evidence="2 3">
    <name type="scientific">Dendrothele bispora (strain CBS 962.96)</name>
    <dbReference type="NCBI Taxonomy" id="1314807"/>
    <lineage>
        <taxon>Eukaryota</taxon>
        <taxon>Fungi</taxon>
        <taxon>Dikarya</taxon>
        <taxon>Basidiomycota</taxon>
        <taxon>Agaricomycotina</taxon>
        <taxon>Agaricomycetes</taxon>
        <taxon>Agaricomycetidae</taxon>
        <taxon>Agaricales</taxon>
        <taxon>Agaricales incertae sedis</taxon>
        <taxon>Dendrothele</taxon>
    </lineage>
</organism>
<sequence length="105" mass="12328">MKEKEELRERKVALEVEWKAIMEERHKSMKKWEEQCRILKQLGEKKKDWPKKPTHMSKKELTALRLGNDSLSSQHATQTEADEADENNAEERSGFRDENGGDESD</sequence>
<accession>A0A4S8LMG7</accession>
<reference evidence="2 3" key="1">
    <citation type="journal article" date="2019" name="Nat. Ecol. Evol.">
        <title>Megaphylogeny resolves global patterns of mushroom evolution.</title>
        <authorList>
            <person name="Varga T."/>
            <person name="Krizsan K."/>
            <person name="Foldi C."/>
            <person name="Dima B."/>
            <person name="Sanchez-Garcia M."/>
            <person name="Sanchez-Ramirez S."/>
            <person name="Szollosi G.J."/>
            <person name="Szarkandi J.G."/>
            <person name="Papp V."/>
            <person name="Albert L."/>
            <person name="Andreopoulos W."/>
            <person name="Angelini C."/>
            <person name="Antonin V."/>
            <person name="Barry K.W."/>
            <person name="Bougher N.L."/>
            <person name="Buchanan P."/>
            <person name="Buyck B."/>
            <person name="Bense V."/>
            <person name="Catcheside P."/>
            <person name="Chovatia M."/>
            <person name="Cooper J."/>
            <person name="Damon W."/>
            <person name="Desjardin D."/>
            <person name="Finy P."/>
            <person name="Geml J."/>
            <person name="Haridas S."/>
            <person name="Hughes K."/>
            <person name="Justo A."/>
            <person name="Karasinski D."/>
            <person name="Kautmanova I."/>
            <person name="Kiss B."/>
            <person name="Kocsube S."/>
            <person name="Kotiranta H."/>
            <person name="LaButti K.M."/>
            <person name="Lechner B.E."/>
            <person name="Liimatainen K."/>
            <person name="Lipzen A."/>
            <person name="Lukacs Z."/>
            <person name="Mihaltcheva S."/>
            <person name="Morgado L.N."/>
            <person name="Niskanen T."/>
            <person name="Noordeloos M.E."/>
            <person name="Ohm R.A."/>
            <person name="Ortiz-Santana B."/>
            <person name="Ovrebo C."/>
            <person name="Racz N."/>
            <person name="Riley R."/>
            <person name="Savchenko A."/>
            <person name="Shiryaev A."/>
            <person name="Soop K."/>
            <person name="Spirin V."/>
            <person name="Szebenyi C."/>
            <person name="Tomsovsky M."/>
            <person name="Tulloss R.E."/>
            <person name="Uehling J."/>
            <person name="Grigoriev I.V."/>
            <person name="Vagvolgyi C."/>
            <person name="Papp T."/>
            <person name="Martin F.M."/>
            <person name="Miettinen O."/>
            <person name="Hibbett D.S."/>
            <person name="Nagy L.G."/>
        </authorList>
    </citation>
    <scope>NUCLEOTIDE SEQUENCE [LARGE SCALE GENOMIC DNA]</scope>
    <source>
        <strain evidence="2 3">CBS 962.96</strain>
    </source>
</reference>
<evidence type="ECO:0000313" key="2">
    <source>
        <dbReference type="EMBL" id="THU90240.1"/>
    </source>
</evidence>
<keyword evidence="3" id="KW-1185">Reference proteome</keyword>
<name>A0A4S8LMG7_DENBC</name>
<evidence type="ECO:0000313" key="3">
    <source>
        <dbReference type="Proteomes" id="UP000297245"/>
    </source>
</evidence>